<dbReference type="InterPro" id="IPR041522">
    <property type="entry name" value="CdaR_GGDEF"/>
</dbReference>
<evidence type="ECO:0008006" key="7">
    <source>
        <dbReference type="Google" id="ProtNLM"/>
    </source>
</evidence>
<dbReference type="PANTHER" id="PTHR33744">
    <property type="entry name" value="CARBOHYDRATE DIACID REGULATOR"/>
    <property type="match status" value="1"/>
</dbReference>
<evidence type="ECO:0000259" key="2">
    <source>
        <dbReference type="Pfam" id="PF13556"/>
    </source>
</evidence>
<dbReference type="InterPro" id="IPR025736">
    <property type="entry name" value="PucR_C-HTH_dom"/>
</dbReference>
<dbReference type="InterPro" id="IPR042070">
    <property type="entry name" value="PucR_C-HTH_sf"/>
</dbReference>
<feature type="domain" description="PucR C-terminal helix-turn-helix" evidence="2">
    <location>
        <begin position="340"/>
        <end position="398"/>
    </location>
</feature>
<comment type="similarity">
    <text evidence="1">Belongs to the CdaR family.</text>
</comment>
<dbReference type="InterPro" id="IPR025751">
    <property type="entry name" value="RsbRD_N_dom"/>
</dbReference>
<feature type="domain" description="CdaR GGDEF-like" evidence="4">
    <location>
        <begin position="177"/>
        <end position="286"/>
    </location>
</feature>
<accession>A0ABS2KQN3</accession>
<evidence type="ECO:0000256" key="1">
    <source>
        <dbReference type="ARBA" id="ARBA00006754"/>
    </source>
</evidence>
<comment type="caution">
    <text evidence="5">The sequence shown here is derived from an EMBL/GenBank/DDBJ whole genome shotgun (WGS) entry which is preliminary data.</text>
</comment>
<keyword evidence="6" id="KW-1185">Reference proteome</keyword>
<name>A0ABS2KQN3_9NOCA</name>
<proteinExistence type="inferred from homology"/>
<dbReference type="InterPro" id="IPR051448">
    <property type="entry name" value="CdaR-like_regulators"/>
</dbReference>
<dbReference type="Pfam" id="PF14361">
    <property type="entry name" value="RsbRD_N"/>
    <property type="match status" value="1"/>
</dbReference>
<protein>
    <recommendedName>
        <fullName evidence="7">PucR family transcriptional regulator</fullName>
    </recommendedName>
</protein>
<sequence length="405" mass="42917">MSTPVAVRRSAPEPLTSQGLAALLGEHVGELSERLVLDILVAEQSYLEATSLTRDELATVCTGNLRSMLDALTTGASGDLEPARAAGRIKAENAVPLAALLHAFRLGGRLIWAELTAAAAGRAPEVLLAMATEVWALVDTYSDAAAEAYRDAADRLALDDADARRMVLRALFDETASDPAAVQDALRAFRIPDAGHFAVVSAETTVDRGATPGSARESVLPLGVESVWDTDADGHLGLLVASAPTVLDDAVDTLGRLYGTRLGVGTYYERSLSTPTAVAQARTARRCAPPGSARISRYDACPVPLLLVSTPDAAARAARQILGPLAVAEGPHRLADRDSLLETLDAWFAAAGSTTAAADRLHYHRNTVLYRLRRIHDLTGRDHTNPVDAAELYVGLRAAELARVR</sequence>
<organism evidence="5 6">
    <name type="scientific">Rhodococcoides corynebacterioides</name>
    <dbReference type="NCBI Taxonomy" id="53972"/>
    <lineage>
        <taxon>Bacteria</taxon>
        <taxon>Bacillati</taxon>
        <taxon>Actinomycetota</taxon>
        <taxon>Actinomycetes</taxon>
        <taxon>Mycobacteriales</taxon>
        <taxon>Nocardiaceae</taxon>
        <taxon>Rhodococcoides</taxon>
    </lineage>
</organism>
<dbReference type="Gene3D" id="1.10.10.2840">
    <property type="entry name" value="PucR C-terminal helix-turn-helix domain"/>
    <property type="match status" value="1"/>
</dbReference>
<dbReference type="Pfam" id="PF13556">
    <property type="entry name" value="HTH_30"/>
    <property type="match status" value="1"/>
</dbReference>
<evidence type="ECO:0000313" key="6">
    <source>
        <dbReference type="Proteomes" id="UP000703038"/>
    </source>
</evidence>
<evidence type="ECO:0000259" key="4">
    <source>
        <dbReference type="Pfam" id="PF17853"/>
    </source>
</evidence>
<gene>
    <name evidence="5" type="ORF">JOE42_000329</name>
</gene>
<reference evidence="5 6" key="1">
    <citation type="submission" date="2021-01" db="EMBL/GenBank/DDBJ databases">
        <title>Genomics of switchgrass bacterial isolates.</title>
        <authorList>
            <person name="Shade A."/>
        </authorList>
    </citation>
    <scope>NUCLEOTIDE SEQUENCE [LARGE SCALE GENOMIC DNA]</scope>
    <source>
        <strain evidence="5 6">PvP111</strain>
    </source>
</reference>
<dbReference type="PANTHER" id="PTHR33744:SF1">
    <property type="entry name" value="DNA-BINDING TRANSCRIPTIONAL ACTIVATOR ADER"/>
    <property type="match status" value="1"/>
</dbReference>
<feature type="domain" description="RsbT co-antagonist protein RsbRD N-terminal" evidence="3">
    <location>
        <begin position="30"/>
        <end position="164"/>
    </location>
</feature>
<dbReference type="EMBL" id="JAFBBK010000001">
    <property type="protein sequence ID" value="MBM7413596.1"/>
    <property type="molecule type" value="Genomic_DNA"/>
</dbReference>
<dbReference type="Proteomes" id="UP000703038">
    <property type="component" value="Unassembled WGS sequence"/>
</dbReference>
<evidence type="ECO:0000259" key="3">
    <source>
        <dbReference type="Pfam" id="PF14361"/>
    </source>
</evidence>
<dbReference type="RefSeq" id="WP_204866274.1">
    <property type="nucleotide sequence ID" value="NZ_JAFBBK010000001.1"/>
</dbReference>
<evidence type="ECO:0000313" key="5">
    <source>
        <dbReference type="EMBL" id="MBM7413596.1"/>
    </source>
</evidence>
<dbReference type="Pfam" id="PF17853">
    <property type="entry name" value="GGDEF_2"/>
    <property type="match status" value="1"/>
</dbReference>